<evidence type="ECO:0000313" key="3">
    <source>
        <dbReference type="EMBL" id="PCE66716.1"/>
    </source>
</evidence>
<feature type="domain" description="3-keto-alpha-glucoside-1,2-lyase/3-keto-2-hydroxy-glucal hydratase" evidence="2">
    <location>
        <begin position="54"/>
        <end position="174"/>
    </location>
</feature>
<name>A0A2A4GFI1_9FLAO</name>
<feature type="chain" id="PRO_5013331436" description="3-keto-alpha-glucoside-1,2-lyase/3-keto-2-hydroxy-glucal hydratase domain-containing protein" evidence="1">
    <location>
        <begin position="19"/>
        <end position="362"/>
    </location>
</feature>
<dbReference type="GO" id="GO:0016787">
    <property type="term" value="F:hydrolase activity"/>
    <property type="evidence" value="ECO:0007669"/>
    <property type="project" value="InterPro"/>
</dbReference>
<dbReference type="EMBL" id="NBWU01000001">
    <property type="protein sequence ID" value="PCE66716.1"/>
    <property type="molecule type" value="Genomic_DNA"/>
</dbReference>
<dbReference type="Proteomes" id="UP000219559">
    <property type="component" value="Unassembled WGS sequence"/>
</dbReference>
<protein>
    <recommendedName>
        <fullName evidence="2">3-keto-alpha-glucoside-1,2-lyase/3-keto-2-hydroxy-glucal hydratase domain-containing protein</fullName>
    </recommendedName>
</protein>
<dbReference type="RefSeq" id="WP_097442238.1">
    <property type="nucleotide sequence ID" value="NZ_NBWU01000001.1"/>
</dbReference>
<evidence type="ECO:0000313" key="4">
    <source>
        <dbReference type="Proteomes" id="UP000219559"/>
    </source>
</evidence>
<gene>
    <name evidence="3" type="ORF">B7P33_05340</name>
</gene>
<dbReference type="AlphaFoldDB" id="A0A2A4GFI1"/>
<keyword evidence="4" id="KW-1185">Reference proteome</keyword>
<evidence type="ECO:0000259" key="2">
    <source>
        <dbReference type="Pfam" id="PF06439"/>
    </source>
</evidence>
<proteinExistence type="predicted"/>
<keyword evidence="1" id="KW-0732">Signal</keyword>
<sequence length="362" mass="40956">MYIKTSLLFFFISTFVFAQSQSIALEAANWEFLPQAKHEFKTVEGKKALWLNGTAFVKDSDFGDGVLTVDILATDKRSFAGIVFHQQDGFFEEVYLRLHKSKQVDALQYTPKYHHESNWQLYPEHQAQVAYLDSGWNRLQITIRGNTAQVSVNGSQVLVVPHLKTGLTRGRIGLFGLFGATFTQFTMENTMASAWEVTPAVTDPLLVSDWALSDAFVYDDSEDLHKWLQKEPKQRVKTEASGLLPVSKYVAKSSSGSFDRNREDVVVASIKIESDGQQTQWLDFDYSDKVRVFLNGTEIYRGSESFRTLNPQFMGHLGKGQRQIPLALKKGENNLQVVLIEKANGWGLRAAFKNAQGIRWQP</sequence>
<dbReference type="OrthoDB" id="2634655at2"/>
<dbReference type="Pfam" id="PF06439">
    <property type="entry name" value="3keto-disac_hyd"/>
    <property type="match status" value="1"/>
</dbReference>
<organism evidence="3 4">
    <name type="scientific">Sediminicola luteus</name>
    <dbReference type="NCBI Taxonomy" id="319238"/>
    <lineage>
        <taxon>Bacteria</taxon>
        <taxon>Pseudomonadati</taxon>
        <taxon>Bacteroidota</taxon>
        <taxon>Flavobacteriia</taxon>
        <taxon>Flavobacteriales</taxon>
        <taxon>Flavobacteriaceae</taxon>
        <taxon>Sediminicola</taxon>
    </lineage>
</organism>
<comment type="caution">
    <text evidence="3">The sequence shown here is derived from an EMBL/GenBank/DDBJ whole genome shotgun (WGS) entry which is preliminary data.</text>
</comment>
<dbReference type="Gene3D" id="2.60.120.560">
    <property type="entry name" value="Exo-inulinase, domain 1"/>
    <property type="match status" value="1"/>
</dbReference>
<accession>A0A2A4GFI1</accession>
<dbReference type="InterPro" id="IPR010496">
    <property type="entry name" value="AL/BT2_dom"/>
</dbReference>
<reference evidence="3 4" key="1">
    <citation type="submission" date="2017-04" db="EMBL/GenBank/DDBJ databases">
        <title>A new member of the family Flavobacteriaceae isolated from ascidians.</title>
        <authorList>
            <person name="Chen L."/>
        </authorList>
    </citation>
    <scope>NUCLEOTIDE SEQUENCE [LARGE SCALE GENOMIC DNA]</scope>
    <source>
        <strain evidence="3 4">HQA918</strain>
    </source>
</reference>
<evidence type="ECO:0000256" key="1">
    <source>
        <dbReference type="SAM" id="SignalP"/>
    </source>
</evidence>
<feature type="signal peptide" evidence="1">
    <location>
        <begin position="1"/>
        <end position="18"/>
    </location>
</feature>